<keyword evidence="4" id="KW-1185">Reference proteome</keyword>
<accession>A0ABD3VBV9</accession>
<dbReference type="Pfam" id="PF10551">
    <property type="entry name" value="MULE"/>
    <property type="match status" value="1"/>
</dbReference>
<dbReference type="InterPro" id="IPR018289">
    <property type="entry name" value="MULE_transposase_dom"/>
</dbReference>
<dbReference type="AlphaFoldDB" id="A0ABD3VBV9"/>
<dbReference type="Proteomes" id="UP001634394">
    <property type="component" value="Unassembled WGS sequence"/>
</dbReference>
<evidence type="ECO:0000259" key="2">
    <source>
        <dbReference type="Pfam" id="PF10551"/>
    </source>
</evidence>
<organism evidence="3 4">
    <name type="scientific">Sinanodonta woodiana</name>
    <name type="common">Chinese pond mussel</name>
    <name type="synonym">Anodonta woodiana</name>
    <dbReference type="NCBI Taxonomy" id="1069815"/>
    <lineage>
        <taxon>Eukaryota</taxon>
        <taxon>Metazoa</taxon>
        <taxon>Spiralia</taxon>
        <taxon>Lophotrochozoa</taxon>
        <taxon>Mollusca</taxon>
        <taxon>Bivalvia</taxon>
        <taxon>Autobranchia</taxon>
        <taxon>Heteroconchia</taxon>
        <taxon>Palaeoheterodonta</taxon>
        <taxon>Unionida</taxon>
        <taxon>Unionoidea</taxon>
        <taxon>Unionidae</taxon>
        <taxon>Unioninae</taxon>
        <taxon>Sinanodonta</taxon>
    </lineage>
</organism>
<keyword evidence="1" id="KW-0472">Membrane</keyword>
<evidence type="ECO:0000313" key="4">
    <source>
        <dbReference type="Proteomes" id="UP001634394"/>
    </source>
</evidence>
<protein>
    <recommendedName>
        <fullName evidence="2">MULE transposase domain-containing protein</fullName>
    </recommendedName>
</protein>
<name>A0ABD3VBV9_SINWO</name>
<comment type="caution">
    <text evidence="3">The sequence shown here is derived from an EMBL/GenBank/DDBJ whole genome shotgun (WGS) entry which is preliminary data.</text>
</comment>
<evidence type="ECO:0000256" key="1">
    <source>
        <dbReference type="SAM" id="Phobius"/>
    </source>
</evidence>
<keyword evidence="1" id="KW-0812">Transmembrane</keyword>
<proteinExistence type="predicted"/>
<dbReference type="EMBL" id="JBJQND010000012">
    <property type="protein sequence ID" value="KAL3859047.1"/>
    <property type="molecule type" value="Genomic_DNA"/>
</dbReference>
<reference evidence="3 4" key="1">
    <citation type="submission" date="2024-11" db="EMBL/GenBank/DDBJ databases">
        <title>Chromosome-level genome assembly of the freshwater bivalve Anodonta woodiana.</title>
        <authorList>
            <person name="Chen X."/>
        </authorList>
    </citation>
    <scope>NUCLEOTIDE SEQUENCE [LARGE SCALE GENOMIC DNA]</scope>
    <source>
        <strain evidence="3">MN2024</strain>
        <tissue evidence="3">Gills</tissue>
    </source>
</reference>
<keyword evidence="1" id="KW-1133">Transmembrane helix</keyword>
<sequence length="258" mass="29940">MELSKWHLNCFFLKLYTVQALVTGSIVPCLYFLLPDKTQVIYCRLFEEIKVLHLQVHPTTITTDFKKATINAATECFANVEIHGCFFHLAHNIFRKVQSVGLQDRYQNDKDLALSIRMIAALAFVPSEKVIESFETLQESLSDEFATVVDYFEDNYIGRLCRNCRVVAVFDKSIWSVYSRVANSLPRKNNAVEGWHRKMQSAVSCHHRNIWSFLRILKREQSLSNYKNCSSRTTNIVADFDNRDSIEYLKAIAYNINF</sequence>
<gene>
    <name evidence="3" type="ORF">ACJMK2_009284</name>
</gene>
<evidence type="ECO:0000313" key="3">
    <source>
        <dbReference type="EMBL" id="KAL3859047.1"/>
    </source>
</evidence>
<feature type="transmembrane region" description="Helical" evidence="1">
    <location>
        <begin position="12"/>
        <end position="34"/>
    </location>
</feature>
<feature type="domain" description="MULE transposase" evidence="2">
    <location>
        <begin position="14"/>
        <end position="92"/>
    </location>
</feature>